<evidence type="ECO:0000313" key="1">
    <source>
        <dbReference type="EMBL" id="OIQ89004.1"/>
    </source>
</evidence>
<protein>
    <submittedName>
        <fullName evidence="1">Uncharacterized protein</fullName>
    </submittedName>
</protein>
<reference evidence="1" key="1">
    <citation type="submission" date="2016-10" db="EMBL/GenBank/DDBJ databases">
        <title>Sequence of Gallionella enrichment culture.</title>
        <authorList>
            <person name="Poehlein A."/>
            <person name="Muehling M."/>
            <person name="Daniel R."/>
        </authorList>
    </citation>
    <scope>NUCLEOTIDE SEQUENCE</scope>
</reference>
<proteinExistence type="predicted"/>
<accession>A0A1J5RA59</accession>
<dbReference type="EMBL" id="MLJW01000349">
    <property type="protein sequence ID" value="OIQ89004.1"/>
    <property type="molecule type" value="Genomic_DNA"/>
</dbReference>
<organism evidence="1">
    <name type="scientific">mine drainage metagenome</name>
    <dbReference type="NCBI Taxonomy" id="410659"/>
    <lineage>
        <taxon>unclassified sequences</taxon>
        <taxon>metagenomes</taxon>
        <taxon>ecological metagenomes</taxon>
    </lineage>
</organism>
<dbReference type="AlphaFoldDB" id="A0A1J5RA59"/>
<comment type="caution">
    <text evidence="1">The sequence shown here is derived from an EMBL/GenBank/DDBJ whole genome shotgun (WGS) entry which is preliminary data.</text>
</comment>
<sequence length="154" mass="15925">MTRRVKRLFCRLLVGILLFTQMAIATYACPQMSPTGFSQASVAPAMASAGKPAGANSVAAGALAVPPVAGMPSCCDGMGRSDPSNPNLCAGHCQFGQQSDQTQTPTVPVALFTSLYIVSLVPESTVSPRPIAALADIHTAASPPHAILHCCFRI</sequence>
<dbReference type="PROSITE" id="PS51257">
    <property type="entry name" value="PROKAR_LIPOPROTEIN"/>
    <property type="match status" value="1"/>
</dbReference>
<name>A0A1J5RA59_9ZZZZ</name>
<gene>
    <name evidence="1" type="ORF">GALL_291270</name>
</gene>